<organism evidence="1 2">
    <name type="scientific">Chrysochromulina tobinii</name>
    <dbReference type="NCBI Taxonomy" id="1460289"/>
    <lineage>
        <taxon>Eukaryota</taxon>
        <taxon>Haptista</taxon>
        <taxon>Haptophyta</taxon>
        <taxon>Prymnesiophyceae</taxon>
        <taxon>Prymnesiales</taxon>
        <taxon>Chrysochromulinaceae</taxon>
        <taxon>Chrysochromulina</taxon>
    </lineage>
</organism>
<proteinExistence type="predicted"/>
<dbReference type="Proteomes" id="UP000037460">
    <property type="component" value="Unassembled WGS sequence"/>
</dbReference>
<gene>
    <name evidence="1" type="ORF">Ctob_014170</name>
</gene>
<dbReference type="EMBL" id="JWZX01001430">
    <property type="protein sequence ID" value="KOO33772.1"/>
    <property type="molecule type" value="Genomic_DNA"/>
</dbReference>
<accession>A0A0M0K573</accession>
<dbReference type="AlphaFoldDB" id="A0A0M0K573"/>
<keyword evidence="2" id="KW-1185">Reference proteome</keyword>
<protein>
    <submittedName>
        <fullName evidence="1">Uncharacterized protein</fullName>
    </submittedName>
</protein>
<name>A0A0M0K573_9EUKA</name>
<comment type="caution">
    <text evidence="1">The sequence shown here is derived from an EMBL/GenBank/DDBJ whole genome shotgun (WGS) entry which is preliminary data.</text>
</comment>
<sequence length="176" mass="17980">MAEKVKEPPPTIVPAAVAVRSHALRMAEKVKEPPPTIVPAAVAGETNVLAEIPFPSLYAIAYTAIVGLTLKDLAANVAIVSWIANGAALSDFPYTSFSGGVVLIAYMSYQLARMAGVGKVDHYSEGLESEGAAVNSLASQAAAWALAGEVPMRSADGKYEAGASGGRSCTSNGCPG</sequence>
<evidence type="ECO:0000313" key="1">
    <source>
        <dbReference type="EMBL" id="KOO33772.1"/>
    </source>
</evidence>
<evidence type="ECO:0000313" key="2">
    <source>
        <dbReference type="Proteomes" id="UP000037460"/>
    </source>
</evidence>
<reference evidence="2" key="1">
    <citation type="journal article" date="2015" name="PLoS Genet.">
        <title>Genome Sequence and Transcriptome Analyses of Chrysochromulina tobin: Metabolic Tools for Enhanced Algal Fitness in the Prominent Order Prymnesiales (Haptophyceae).</title>
        <authorList>
            <person name="Hovde B.T."/>
            <person name="Deodato C.R."/>
            <person name="Hunsperger H.M."/>
            <person name="Ryken S.A."/>
            <person name="Yost W."/>
            <person name="Jha R.K."/>
            <person name="Patterson J."/>
            <person name="Monnat R.J. Jr."/>
            <person name="Barlow S.B."/>
            <person name="Starkenburg S.R."/>
            <person name="Cattolico R.A."/>
        </authorList>
    </citation>
    <scope>NUCLEOTIDE SEQUENCE</scope>
    <source>
        <strain evidence="2">CCMP291</strain>
    </source>
</reference>